<evidence type="ECO:0000256" key="32">
    <source>
        <dbReference type="SAM" id="SignalP"/>
    </source>
</evidence>
<feature type="compositionally biased region" description="Polar residues" evidence="30">
    <location>
        <begin position="3288"/>
        <end position="3298"/>
    </location>
</feature>
<evidence type="ECO:0000259" key="33">
    <source>
        <dbReference type="PROSITE" id="PS50853"/>
    </source>
</evidence>
<dbReference type="InterPro" id="IPR031778">
    <property type="entry name" value="Sortilin_N"/>
</dbReference>
<feature type="disulfide bond" evidence="28">
    <location>
        <begin position="1207"/>
        <end position="1222"/>
    </location>
</feature>
<dbReference type="Gene3D" id="2.10.70.80">
    <property type="match status" value="1"/>
</dbReference>
<keyword evidence="17" id="KW-0967">Endosome</keyword>
<feature type="disulfide bond" evidence="28">
    <location>
        <begin position="1129"/>
        <end position="1144"/>
    </location>
</feature>
<feature type="disulfide bond" evidence="28">
    <location>
        <begin position="1156"/>
        <end position="1174"/>
    </location>
</feature>
<dbReference type="Pfam" id="PF00057">
    <property type="entry name" value="Ldl_recept_a"/>
    <property type="match status" value="9"/>
</dbReference>
<evidence type="ECO:0000256" key="28">
    <source>
        <dbReference type="PROSITE-ProRule" id="PRU00124"/>
    </source>
</evidence>
<evidence type="ECO:0000256" key="1">
    <source>
        <dbReference type="ARBA" id="ARBA00004115"/>
    </source>
</evidence>
<evidence type="ECO:0000256" key="11">
    <source>
        <dbReference type="ARBA" id="ARBA00022475"/>
    </source>
</evidence>
<evidence type="ECO:0000256" key="15">
    <source>
        <dbReference type="ARBA" id="ARBA00022729"/>
    </source>
</evidence>
<evidence type="ECO:0000313" key="35">
    <source>
        <dbReference type="Proteomes" id="UP000075809"/>
    </source>
</evidence>
<feature type="disulfide bond" evidence="28">
    <location>
        <begin position="1404"/>
        <end position="1419"/>
    </location>
</feature>
<evidence type="ECO:0000256" key="31">
    <source>
        <dbReference type="SAM" id="Phobius"/>
    </source>
</evidence>
<feature type="signal peptide" evidence="32">
    <location>
        <begin position="1"/>
        <end position="25"/>
    </location>
</feature>
<feature type="domain" description="Fibronectin type-III" evidence="33">
    <location>
        <begin position="1615"/>
        <end position="1704"/>
    </location>
</feature>
<dbReference type="Gene3D" id="4.10.400.10">
    <property type="entry name" value="Low-density Lipoprotein Receptor"/>
    <property type="match status" value="9"/>
</dbReference>
<dbReference type="InterPro" id="IPR003961">
    <property type="entry name" value="FN3_dom"/>
</dbReference>
<evidence type="ECO:0000256" key="12">
    <source>
        <dbReference type="ARBA" id="ARBA00022536"/>
    </source>
</evidence>
<feature type="region of interest" description="Disordered" evidence="30">
    <location>
        <begin position="3288"/>
        <end position="3310"/>
    </location>
</feature>
<keyword evidence="18" id="KW-0256">Endoplasmic reticulum</keyword>
<keyword evidence="20" id="KW-0333">Golgi apparatus</keyword>
<dbReference type="Pfam" id="PF25814">
    <property type="entry name" value="fn3_SORL1"/>
    <property type="match status" value="1"/>
</dbReference>
<feature type="disulfide bond" evidence="28">
    <location>
        <begin position="1329"/>
        <end position="1341"/>
    </location>
</feature>
<feature type="region of interest" description="Disordered" evidence="30">
    <location>
        <begin position="2892"/>
        <end position="2911"/>
    </location>
</feature>
<dbReference type="GO" id="GO:0030658">
    <property type="term" value="C:transport vesicle membrane"/>
    <property type="evidence" value="ECO:0007669"/>
    <property type="project" value="UniProtKB-SubCell"/>
</dbReference>
<organism evidence="34 35">
    <name type="scientific">Mycetomoellerius zeteki</name>
    <dbReference type="NCBI Taxonomy" id="64791"/>
    <lineage>
        <taxon>Eukaryota</taxon>
        <taxon>Metazoa</taxon>
        <taxon>Ecdysozoa</taxon>
        <taxon>Arthropoda</taxon>
        <taxon>Hexapoda</taxon>
        <taxon>Insecta</taxon>
        <taxon>Pterygota</taxon>
        <taxon>Neoptera</taxon>
        <taxon>Endopterygota</taxon>
        <taxon>Hymenoptera</taxon>
        <taxon>Apocrita</taxon>
        <taxon>Aculeata</taxon>
        <taxon>Formicoidea</taxon>
        <taxon>Formicidae</taxon>
        <taxon>Myrmicinae</taxon>
        <taxon>Mycetomoellerius</taxon>
    </lineage>
</organism>
<keyword evidence="22 28" id="KW-1015">Disulfide bond</keyword>
<dbReference type="InterPro" id="IPR057841">
    <property type="entry name" value="FN3_SORL1"/>
</dbReference>
<feature type="disulfide bond" evidence="28">
    <location>
        <begin position="1479"/>
        <end position="1497"/>
    </location>
</feature>
<dbReference type="InterPro" id="IPR023415">
    <property type="entry name" value="LDLR_class-A_CS"/>
</dbReference>
<dbReference type="FunFam" id="4.10.400.10:FF:000011">
    <property type="entry name" value="Low-density lipoprotein receptor-related protein 1"/>
    <property type="match status" value="1"/>
</dbReference>
<protein>
    <recommendedName>
        <fullName evidence="9">Sortilin-related receptor</fullName>
    </recommendedName>
    <alternativeName>
        <fullName evidence="26">Low-density lipoprotein receptor relative with 11 ligand-binding repeats</fullName>
    </alternativeName>
    <alternativeName>
        <fullName evidence="27">Sorting protein-related receptor containing LDLR class A repeats</fullName>
    </alternativeName>
</protein>
<evidence type="ECO:0000256" key="6">
    <source>
        <dbReference type="ARBA" id="ARBA00004480"/>
    </source>
</evidence>
<evidence type="ECO:0000256" key="24">
    <source>
        <dbReference type="ARBA" id="ARBA00023180"/>
    </source>
</evidence>
<feature type="transmembrane region" description="Helical" evidence="31">
    <location>
        <begin position="3663"/>
        <end position="3685"/>
    </location>
</feature>
<feature type="compositionally biased region" description="Polar residues" evidence="30">
    <location>
        <begin position="2481"/>
        <end position="2505"/>
    </location>
</feature>
<evidence type="ECO:0000256" key="26">
    <source>
        <dbReference type="ARBA" id="ARBA00029896"/>
    </source>
</evidence>
<feature type="region of interest" description="Disordered" evidence="30">
    <location>
        <begin position="2462"/>
        <end position="2516"/>
    </location>
</feature>
<feature type="transmembrane region" description="Helical" evidence="31">
    <location>
        <begin position="2197"/>
        <end position="2214"/>
    </location>
</feature>
<evidence type="ECO:0000256" key="7">
    <source>
        <dbReference type="ARBA" id="ARBA00004545"/>
    </source>
</evidence>
<evidence type="ECO:0000256" key="18">
    <source>
        <dbReference type="ARBA" id="ARBA00022824"/>
    </source>
</evidence>
<feature type="disulfide bond" evidence="28">
    <location>
        <begin position="1392"/>
        <end position="1410"/>
    </location>
</feature>
<name>A0A151X1T0_9HYME</name>
<dbReference type="InterPro" id="IPR050310">
    <property type="entry name" value="VPS10-sortilin"/>
</dbReference>
<dbReference type="InterPro" id="IPR036116">
    <property type="entry name" value="FN3_sf"/>
</dbReference>
<dbReference type="GO" id="GO:0006897">
    <property type="term" value="P:endocytosis"/>
    <property type="evidence" value="ECO:0007669"/>
    <property type="project" value="UniProtKB-KW"/>
</dbReference>
<dbReference type="SMART" id="SM00060">
    <property type="entry name" value="FN3"/>
    <property type="match status" value="6"/>
</dbReference>
<feature type="region of interest" description="Disordered" evidence="30">
    <location>
        <begin position="53"/>
        <end position="91"/>
    </location>
</feature>
<evidence type="ECO:0000256" key="14">
    <source>
        <dbReference type="ARBA" id="ARBA00022692"/>
    </source>
</evidence>
<feature type="domain" description="Fibronectin type-III" evidence="33">
    <location>
        <begin position="1517"/>
        <end position="1611"/>
    </location>
</feature>
<dbReference type="PANTHER" id="PTHR12106:SF27">
    <property type="entry name" value="SORTILIN-RELATED RECEPTOR"/>
    <property type="match status" value="1"/>
</dbReference>
<evidence type="ECO:0000256" key="4">
    <source>
        <dbReference type="ARBA" id="ARBA00004212"/>
    </source>
</evidence>
<comment type="similarity">
    <text evidence="8">Belongs to the VPS10-related sortilin family. SORL1 subfamily.</text>
</comment>
<feature type="disulfide bond" evidence="28">
    <location>
        <begin position="1168"/>
        <end position="1183"/>
    </location>
</feature>
<keyword evidence="10" id="KW-0813">Transport</keyword>
<dbReference type="GO" id="GO:0055038">
    <property type="term" value="C:recycling endosome membrane"/>
    <property type="evidence" value="ECO:0007669"/>
    <property type="project" value="UniProtKB-SubCell"/>
</dbReference>
<evidence type="ECO:0000256" key="30">
    <source>
        <dbReference type="SAM" id="MobiDB-lite"/>
    </source>
</evidence>
<keyword evidence="11" id="KW-1003">Cell membrane</keyword>
<feature type="region of interest" description="Disordered" evidence="30">
    <location>
        <begin position="2604"/>
        <end position="2640"/>
    </location>
</feature>
<feature type="region of interest" description="Disordered" evidence="30">
    <location>
        <begin position="2149"/>
        <end position="2190"/>
    </location>
</feature>
<dbReference type="STRING" id="64791.A0A151X1T0"/>
<feature type="repeat" description="LDL-receptor class B" evidence="29">
    <location>
        <begin position="962"/>
        <end position="1006"/>
    </location>
</feature>
<feature type="repeat" description="LDL-receptor class B" evidence="29">
    <location>
        <begin position="823"/>
        <end position="866"/>
    </location>
</feature>
<feature type="region of interest" description="Disordered" evidence="30">
    <location>
        <begin position="2956"/>
        <end position="2982"/>
    </location>
</feature>
<dbReference type="GO" id="GO:0005794">
    <property type="term" value="C:Golgi apparatus"/>
    <property type="evidence" value="ECO:0007669"/>
    <property type="project" value="UniProtKB-SubCell"/>
</dbReference>
<feature type="compositionally biased region" description="Basic and acidic residues" evidence="30">
    <location>
        <begin position="2892"/>
        <end position="2903"/>
    </location>
</feature>
<dbReference type="Gene3D" id="3.30.60.270">
    <property type="match status" value="1"/>
</dbReference>
<evidence type="ECO:0000256" key="29">
    <source>
        <dbReference type="PROSITE-ProRule" id="PRU00461"/>
    </source>
</evidence>
<feature type="disulfide bond" evidence="28">
    <location>
        <begin position="1251"/>
        <end position="1266"/>
    </location>
</feature>
<dbReference type="SMART" id="SM00192">
    <property type="entry name" value="LDLa"/>
    <property type="match status" value="9"/>
</dbReference>
<feature type="compositionally biased region" description="Basic and acidic residues" evidence="30">
    <location>
        <begin position="53"/>
        <end position="80"/>
    </location>
</feature>
<feature type="compositionally biased region" description="Basic residues" evidence="30">
    <location>
        <begin position="3377"/>
        <end position="3386"/>
    </location>
</feature>
<feature type="disulfide bond" evidence="28">
    <location>
        <begin position="1491"/>
        <end position="1506"/>
    </location>
</feature>
<evidence type="ECO:0000256" key="20">
    <source>
        <dbReference type="ARBA" id="ARBA00023034"/>
    </source>
</evidence>
<evidence type="ECO:0000256" key="17">
    <source>
        <dbReference type="ARBA" id="ARBA00022753"/>
    </source>
</evidence>
<dbReference type="InterPro" id="IPR000033">
    <property type="entry name" value="LDLR_classB_rpt"/>
</dbReference>
<feature type="disulfide bond" evidence="28">
    <location>
        <begin position="1195"/>
        <end position="1213"/>
    </location>
</feature>
<dbReference type="PRINTS" id="PR00261">
    <property type="entry name" value="LDLRECEPTOR"/>
</dbReference>
<feature type="domain" description="Fibronectin type-III" evidence="33">
    <location>
        <begin position="1799"/>
        <end position="1893"/>
    </location>
</feature>
<dbReference type="GO" id="GO:0005789">
    <property type="term" value="C:endoplasmic reticulum membrane"/>
    <property type="evidence" value="ECO:0007669"/>
    <property type="project" value="UniProtKB-SubCell"/>
</dbReference>
<reference evidence="34 35" key="1">
    <citation type="submission" date="2015-09" db="EMBL/GenBank/DDBJ databases">
        <title>Trachymyrmex zeteki WGS genome.</title>
        <authorList>
            <person name="Nygaard S."/>
            <person name="Hu H."/>
            <person name="Boomsma J."/>
            <person name="Zhang G."/>
        </authorList>
    </citation>
    <scope>NUCLEOTIDE SEQUENCE [LARGE SCALE GENOMIC DNA]</scope>
    <source>
        <strain evidence="34">Tzet28-1</strain>
        <tissue evidence="34">Whole body</tissue>
    </source>
</reference>
<dbReference type="EMBL" id="KQ982585">
    <property type="protein sequence ID" value="KYQ54371.1"/>
    <property type="molecule type" value="Genomic_DNA"/>
</dbReference>
<evidence type="ECO:0000256" key="23">
    <source>
        <dbReference type="ARBA" id="ARBA00023170"/>
    </source>
</evidence>
<dbReference type="InterPro" id="IPR011042">
    <property type="entry name" value="6-blade_b-propeller_TolB-like"/>
</dbReference>
<feature type="compositionally biased region" description="Polar residues" evidence="30">
    <location>
        <begin position="2606"/>
        <end position="2636"/>
    </location>
</feature>
<dbReference type="PANTHER" id="PTHR12106">
    <property type="entry name" value="SORTILIN RELATED"/>
    <property type="match status" value="1"/>
</dbReference>
<feature type="compositionally biased region" description="Polar residues" evidence="30">
    <location>
        <begin position="2462"/>
        <end position="2471"/>
    </location>
</feature>
<dbReference type="SMART" id="SM00135">
    <property type="entry name" value="LY"/>
    <property type="match status" value="5"/>
</dbReference>
<dbReference type="InterPro" id="IPR002172">
    <property type="entry name" value="LDrepeatLR_classA_rpt"/>
</dbReference>
<feature type="disulfide bond" evidence="28">
    <location>
        <begin position="1295"/>
        <end position="1310"/>
    </location>
</feature>
<dbReference type="FunFam" id="2.120.10.30:FF:000241">
    <property type="entry name" value="Low-density lipoprotein receptor-related protein 6"/>
    <property type="match status" value="1"/>
</dbReference>
<evidence type="ECO:0000256" key="19">
    <source>
        <dbReference type="ARBA" id="ARBA00022989"/>
    </source>
</evidence>
<gene>
    <name evidence="34" type="ORF">ALC60_06918</name>
</gene>
<dbReference type="PROSITE" id="PS01209">
    <property type="entry name" value="LDLRA_1"/>
    <property type="match status" value="4"/>
</dbReference>
<feature type="disulfide bond" evidence="28">
    <location>
        <begin position="1336"/>
        <end position="1354"/>
    </location>
</feature>
<evidence type="ECO:0000256" key="10">
    <source>
        <dbReference type="ARBA" id="ARBA00022448"/>
    </source>
</evidence>
<feature type="disulfide bond" evidence="28">
    <location>
        <begin position="1110"/>
        <end position="1122"/>
    </location>
</feature>
<keyword evidence="14 31" id="KW-0812">Transmembrane</keyword>
<keyword evidence="16" id="KW-0677">Repeat</keyword>
<dbReference type="CDD" id="cd00063">
    <property type="entry name" value="FN3"/>
    <property type="match status" value="3"/>
</dbReference>
<dbReference type="InterPro" id="IPR036055">
    <property type="entry name" value="LDL_receptor-like_sf"/>
</dbReference>
<keyword evidence="23 34" id="KW-0675">Receptor</keyword>
<evidence type="ECO:0000313" key="34">
    <source>
        <dbReference type="EMBL" id="KYQ54371.1"/>
    </source>
</evidence>
<dbReference type="GO" id="GO:0032585">
    <property type="term" value="C:multivesicular body membrane"/>
    <property type="evidence" value="ECO:0007669"/>
    <property type="project" value="UniProtKB-SubCell"/>
</dbReference>
<feature type="disulfide bond" evidence="28">
    <location>
        <begin position="1117"/>
        <end position="1135"/>
    </location>
</feature>
<sequence>MAGRSSTALYYYFALILHLVLLTECDYNVRYGDKAKQLHVAEHNDQRYRKPLVIDRRSADLHERDDSDRKTSFGRTRRDVPLPQHPNNNPNITAKVNPLNDSHQQLMVHWVGDGSNVIICLARDSTPVVRFQGGKFSSPNQPSAVYISYDYGDSFENKTEHFRVSSEADAPYAVVDKFTNHPKYYQHCVFMDSLNSLIFITYNNGLTILRISLSFHPSEVSYFELDPRILVALDKTDLSRKLWLTIDRGFTWMPIHQFVKAFFWSPYRELLVERMEPDGANTVLKLDLRNISSFIRGNNQLRARMSIRKEFIVVIENVEDFQIRGDFMFAVKKRNGTEHLDLFVSYKNQTFVQAHFNTELDCKEYHIVDVSFNRVFIAVKHGDTMINLYVSEVIDHEKAIFTLSLESILTFFPNSTWKDSWLNDVADETFTDLYKVEGLRGIYIASRVKGTPKSSSIGSENLESLITFDHGATWNSIKAPMANHEGFYIHCGKDCSLHLSQRFSQLYPVTRSVTIMSSKSAPGMIMATGVIGSSLKGHPALYVSRDAGLTWKQVLKDYYFFNMGDHGGLLVAVKYFKSRGETRDISYSTDEGETWQTYEFNEKMLRVYGLMTEPGENTTVFTMFGSDSGQHQWLIIKIDLRNVFERECTEDDYKFWSPTSTDQPVMACVLGRKETYQRRALRSNCYQGINYFREIKLETCQCDANDYQCAYGFIPSGNPYHCIHNKTMPDYDPYAVPTSCQPGMFYNRTKGYIKISDDDCTGGLAKNYEPDEIPCPMDESPDFLLVAQREHITRIDLVENKLKKLPVHDLKNVIAIEFDMKNNCLYWADIVNDTIGRQCLNGTSYPEILVETDLSSIEGMAFDWVSKVLYFVDGVKMRIQIIRTDVGPSIGRMRRTILGPNNLQKPRGIAVHPMSGYMFWTDWAPGNASVSRANLDGTDVKRLFLKPTVEWPNGITIDHIAERIYWVDARLDYIASSDLEGKRFKNIIVKEARITHPFAVAVFKDNLYWDDWKQSMIFVADKDHGIGINTVLGFQIAGLMDLKIFAHSVQVGTNDCAKNNTCSHICLGAPHSSHVCLCPDGMVMTEGTCLCPGGIKPYSNSTCPRVASTCSSNQFACNNNVCIPEFWKCDGDNDCGDNSDEIQCNRATCSPNNFECDDNKCIPKYWVCDLDRDCKDGKDEMNCTYSNCTETQFKCHNGRCISHRWRCDGEDDCRDGSDELNCTKNIQPNTCRSDEIVCKTDHSCIPTSWKCDGEPDCEDSADEKDCNNMVCESWQFTCNNTKENGHRCIYKSWACDGDKDCIDGSDEVNCTTTTTLPTSIIPILPTNSCNDWMFMCNNKKCVPYWWKCDSVDDCGDDSDEIGCGNTDGVLEPTSPVHTTQQSRICREHQFQCYNGECIENAWVCDGLKDCPSGEDEQHCDHRHTCRENDQFMCRQDGSCVSLSSMCNGVEECPDGSDELGCHAGELPATPSCYAGLFPCDESRCFPLAAMCDGNRDCLDGFDENHCEKNNSRVYQVLVMGVDERSINDTSLYLFWWMPIPSNVTFEFLPSIARVIPGAVWTNATEWIEDTEYQFNNLEPFTKYNLTVYVRAKGQSDVSPPAKYHMVMTGEGVPSEPWNVKVAQKNGTRVEVTWRPPLHPNGAISGYLGYVTPPIPPLEFIRSKTSATIDMAFEAGKNYSFWIVAKNQHYNSVSSQVVTLTFDGTANIDDIENLRVVTTTNHSVTLTWKKMQNVDGYHITPRASPNYPNLQTVTTLNSLMEVDKLAPGTKYTFEVGAMKKNYVGKVTSVTATTNGTALPTINNFDAQLVKSQRTTVKLTWDPPKSTRKIKWKYAIHYAVNMEDFFKSAKHITTNLTATIKDLEACEAYFFAVGVIGDYGAGPLNQPHTVTTHFNKRAPPKKLRVAPSPNENDSMIVSWMSSCPAVDEIISYTISVTEMIMNKHIVVTLPPTNETVMKHIFYSIKYGGTYNITIATDVENAISTQPFIYIAPPIKPPHQLTVLHDNMEYLIYWKEPDLPENIKKDTDRYFEILVAEGSRTINESTAKVLVVKDPPYRYKDAKTDTIYTFAARLVTNEGYQSPLSETWSTQISGSQLPVIMNTSGILSLAIPICLVVIALGAALAYFIVRHRRLSHSFTQFANSHYDTRRGQATFPGATDGLEEEDSPVIRGFSDDEPLPPYPSPDTGPLSNNDGRSAKMRMQLLKIVVVLLVAGSGDTRPQNGADSQAKTIERNDAGWRGIQVSSKSHDIVRDDSRYTGTSGSNRKYITHFRDSADSSREHNTVANARSLSVRRSKIDDIWTMPKFRAINAPPYFSRTDVLGGIAKFATVVQNSNEVNKPSFHASSGDSKIIQNERINWTRFSSDSKNAGNLERSKSGVISNENLDPITQTKYSYGAGNDFLATHASGFERTNDDISVAVENRRKSSSVRFDSFVNKDVEGEMSRWKQGVNRFSLQIARTNVPRDSQANASTHSIHKDRNSIRKTTNSSVISHGNSKPSVVINSSRSIGDHGDLNNSERSAHDAKTVLIPNSKFEIVGQSPAFRRRNATTSHRNFVKLRYPYSTLNWRNVSNVALNMKMKNGNNIFTDIQLRKPVKHFTRIGAKKPVSLNNHVTSKPMKSNHSSSVQESPSQKVGSENRTVDKYNDTTLHDAYLKNWPNDAIQDFEDLYNYEKYTSSLEEESSHESSLSSAEEIPILSSNNYFDHSDPILDSSVKKIIHWLKVPEIVPNNTQYFDHDDDKPIESNYESIYENLEPNSPLNTNTHDDNYDTVVLQDVPLSQNLDTIDSNYPIRWSNPSSITSLQYETDSSNPSAPLIPSFWPGGALLQNKTVYNPTTHVTQNTVVHILNDGLKKPNVTRLKASEANAAAANQATSSGSSSESLVQIPNVMFTSQKDENKNISKQETDTFPSSTYNTNCPTIMINTYTRVNNTLQSKEGCTDLNIIVNSHVLNTNVFKPSSAPATAEDHQTSLTTQNYGSADESEEYSDVLTDLSHVDSLAASASASGPPVAGTPVSENPSVPVAQELPVYLIKPGPVTGQSSAGLGSLQLSALPNLPSLNIATKPDLSSSAGSSFGQVNDTHRDLKDLQYMDQSLRTVATQLLNVTNPQDMVNVNNKELIKAEHNVATTPKSSENSVPLLMRDVSSEINLEPVHFGRPINSKFSYFESSHPGQAMAMTEEELEREISTTRLITAYKNHPTTTGGISTWILLNPPSTTVKSVEIEKSKTQQPFQTEVRLTVRPSSSIEKETIPQPEKITEKTTPQLTPVITTEKVTVITKKPSMTTTKKIVTTSKPEKVTQNSEKTESSSSTTLKVIRTTTTSTSTTSDGTATLTAVLTTKKSQSPRTTSKPKVTTSRTTLHSKPATTKPASIKPTTMKPVRPKPTRKSTVKPETIKNDTSTSTGKIEKVTFKPVSVITTPQDKLENTEKPMFVTKIKASVLMDTQKTPTTLLPATTATTLSASTTFKSNFSTVDLVEVPVKSKPVNTKGNNVLKVQLKKPIDETTQIEIQPIKVNAPILTIEKIDKMDEIMMKDMDDLNDSRIDLKFDFNPELTKINVETKAEADAMTSTSATASTTTKRPRHNSKRKKNKTRRRKPTTTSPSSTMVPVLMETNESVTDSTITDNAVQESKIAPETKVGANTTKTKKKQPQKAISTQIYNFLSREVMPSFGVMSLVGLGLGLASYFLYPFGGTITRRNYDVEPNYKYNMDEYGGNYGQSEEEMLSKVYQGMTNYENKYPGTKDNYNSNYYQYQHYDGAYDTQTKKIETRYPSVTTSPVYKAVENTQPAVKYRNTDFQYPEAQTTPVYYDRKRLDFATEVGTSSAANRQFVVGNVPKEYPFDVKAANLPVDNKKGYMSTEVGQTQFEREVTQDFDFPNAAGLNSYGHLGASTIRADDGYEEIEITPTAVAVEHGPRSLKVKRAALNEEKSSDTTHPADSKDPETIEWFDSSTTKKPSEGFSLINFVKKVAEIKFRLGLTILKHASEGFARYLGHVQKRINGEE</sequence>
<feature type="disulfide bond" evidence="28">
    <location>
        <begin position="1385"/>
        <end position="1397"/>
    </location>
</feature>
<feature type="disulfide bond" evidence="28">
    <location>
        <begin position="1348"/>
        <end position="1363"/>
    </location>
</feature>
<dbReference type="PROSITE" id="PS50068">
    <property type="entry name" value="LDLRA_2"/>
    <property type="match status" value="9"/>
</dbReference>
<dbReference type="SUPFAM" id="SSF63825">
    <property type="entry name" value="YWTD domain"/>
    <property type="match status" value="1"/>
</dbReference>
<keyword evidence="25" id="KW-0968">Cytoplasmic vesicle</keyword>
<dbReference type="InterPro" id="IPR013783">
    <property type="entry name" value="Ig-like_fold"/>
</dbReference>
<feature type="compositionally biased region" description="Polar residues" evidence="30">
    <location>
        <begin position="3339"/>
        <end position="3366"/>
    </location>
</feature>
<keyword evidence="19 31" id="KW-1133">Transmembrane helix</keyword>
<feature type="chain" id="PRO_5007591616" description="Sortilin-related receptor" evidence="32">
    <location>
        <begin position="26"/>
        <end position="3999"/>
    </location>
</feature>
<dbReference type="GO" id="GO:0006892">
    <property type="term" value="P:post-Golgi vesicle-mediated transport"/>
    <property type="evidence" value="ECO:0007669"/>
    <property type="project" value="TreeGrafter"/>
</dbReference>
<evidence type="ECO:0000256" key="3">
    <source>
        <dbReference type="ARBA" id="ARBA00004162"/>
    </source>
</evidence>
<comment type="caution">
    <text evidence="28">Lacks conserved residue(s) required for the propagation of feature annotation.</text>
</comment>
<keyword evidence="35" id="KW-1185">Reference proteome</keyword>
<accession>A0A151X1T0</accession>
<keyword evidence="15 32" id="KW-0732">Signal</keyword>
<feature type="repeat" description="LDL-receptor class B" evidence="29">
    <location>
        <begin position="916"/>
        <end position="961"/>
    </location>
</feature>
<dbReference type="InterPro" id="IPR000742">
    <property type="entry name" value="EGF"/>
</dbReference>
<dbReference type="Gene3D" id="2.60.40.10">
    <property type="entry name" value="Immunoglobulins"/>
    <property type="match status" value="3"/>
</dbReference>
<dbReference type="CDD" id="cd00112">
    <property type="entry name" value="LDLa"/>
    <property type="match status" value="9"/>
</dbReference>
<feature type="disulfide bond" evidence="28">
    <location>
        <begin position="1472"/>
        <end position="1484"/>
    </location>
</feature>
<feature type="disulfide bond" evidence="28">
    <location>
        <begin position="1446"/>
        <end position="1461"/>
    </location>
</feature>
<dbReference type="SUPFAM" id="SSF57424">
    <property type="entry name" value="LDL receptor-like module"/>
    <property type="match status" value="9"/>
</dbReference>
<dbReference type="PROSITE" id="PS50853">
    <property type="entry name" value="FN3"/>
    <property type="match status" value="4"/>
</dbReference>
<evidence type="ECO:0000256" key="2">
    <source>
        <dbReference type="ARBA" id="ARBA00004158"/>
    </source>
</evidence>
<evidence type="ECO:0000256" key="9">
    <source>
        <dbReference type="ARBA" id="ARBA00013467"/>
    </source>
</evidence>
<feature type="compositionally biased region" description="Basic and acidic residues" evidence="30">
    <location>
        <begin position="3920"/>
        <end position="3939"/>
    </location>
</feature>
<dbReference type="SMART" id="SM00602">
    <property type="entry name" value="VPS10"/>
    <property type="match status" value="1"/>
</dbReference>
<feature type="domain" description="Fibronectin type-III" evidence="33">
    <location>
        <begin position="1709"/>
        <end position="1798"/>
    </location>
</feature>
<evidence type="ECO:0000256" key="13">
    <source>
        <dbReference type="ARBA" id="ARBA00022583"/>
    </source>
</evidence>
<dbReference type="GO" id="GO:0031901">
    <property type="term" value="C:early endosome membrane"/>
    <property type="evidence" value="ECO:0007669"/>
    <property type="project" value="UniProtKB-SubCell"/>
</dbReference>
<feature type="region of interest" description="Disordered" evidence="30">
    <location>
        <begin position="3920"/>
        <end position="3940"/>
    </location>
</feature>
<proteinExistence type="inferred from homology"/>
<keyword evidence="12" id="KW-0245">EGF-like domain</keyword>
<comment type="subcellular location">
    <subcellularLocation>
        <location evidence="3">Cell membrane</location>
        <topology evidence="3">Single-pass membrane protein</topology>
    </subcellularLocation>
    <subcellularLocation>
        <location evidence="4">Cytoplasmic vesicle</location>
        <location evidence="4">Secretory vesicle membrane</location>
        <topology evidence="4">Single-pass type I membrane protein</topology>
    </subcellularLocation>
    <subcellularLocation>
        <location evidence="2">Early endosome membrane</location>
        <topology evidence="2">Single-pass type I membrane protein</topology>
    </subcellularLocation>
    <subcellularLocation>
        <location evidence="1">Endoplasmic reticulum membrane</location>
        <topology evidence="1">Single-pass type I membrane protein</topology>
    </subcellularLocation>
    <subcellularLocation>
        <location evidence="7">Endosome</location>
        <location evidence="7">Multivesicular body membrane</location>
        <topology evidence="7">Single-pass type I membrane protein</topology>
    </subcellularLocation>
    <subcellularLocation>
        <location evidence="5">Golgi apparatus</location>
        <location evidence="5">trans-Golgi network membrane</location>
        <topology evidence="5">Single-pass type I membrane protein</topology>
    </subcellularLocation>
    <subcellularLocation>
        <location evidence="6">Recycling endosome membrane</location>
        <topology evidence="6">Single-pass type I membrane protein</topology>
    </subcellularLocation>
</comment>
<evidence type="ECO:0000256" key="22">
    <source>
        <dbReference type="ARBA" id="ARBA00023157"/>
    </source>
</evidence>
<dbReference type="Pfam" id="PF00041">
    <property type="entry name" value="fn3"/>
    <property type="match status" value="2"/>
</dbReference>
<dbReference type="SUPFAM" id="SSF49265">
    <property type="entry name" value="Fibronectin type III"/>
    <property type="match status" value="2"/>
</dbReference>
<evidence type="ECO:0000256" key="8">
    <source>
        <dbReference type="ARBA" id="ARBA00007041"/>
    </source>
</evidence>
<feature type="disulfide bond" evidence="28">
    <location>
        <begin position="1188"/>
        <end position="1200"/>
    </location>
</feature>
<feature type="transmembrane region" description="Helical" evidence="31">
    <location>
        <begin position="2103"/>
        <end position="2126"/>
    </location>
</feature>
<evidence type="ECO:0000256" key="5">
    <source>
        <dbReference type="ARBA" id="ARBA00004393"/>
    </source>
</evidence>
<dbReference type="PROSITE" id="PS51120">
    <property type="entry name" value="LDLRB"/>
    <property type="match status" value="3"/>
</dbReference>
<feature type="compositionally biased region" description="Basic residues" evidence="30">
    <location>
        <begin position="3576"/>
        <end position="3594"/>
    </location>
</feature>
<dbReference type="Pfam" id="PF00058">
    <property type="entry name" value="Ldl_recept_b"/>
    <property type="match status" value="2"/>
</dbReference>
<feature type="compositionally biased region" description="Low complexity" evidence="30">
    <location>
        <begin position="3565"/>
        <end position="3575"/>
    </location>
</feature>
<dbReference type="FunFam" id="4.10.400.10:FF:000045">
    <property type="entry name" value="Low-density lipoprotein receptor-related protein 2"/>
    <property type="match status" value="1"/>
</dbReference>
<keyword evidence="24" id="KW-0325">Glycoprotein</keyword>
<evidence type="ECO:0000256" key="25">
    <source>
        <dbReference type="ARBA" id="ARBA00023329"/>
    </source>
</evidence>
<dbReference type="InterPro" id="IPR031777">
    <property type="entry name" value="Sortilin_C"/>
</dbReference>
<feature type="region of interest" description="Disordered" evidence="30">
    <location>
        <begin position="3334"/>
        <end position="3399"/>
    </location>
</feature>
<feature type="disulfide bond" evidence="28">
    <location>
        <begin position="1149"/>
        <end position="1161"/>
    </location>
</feature>
<evidence type="ECO:0000256" key="16">
    <source>
        <dbReference type="ARBA" id="ARBA00022737"/>
    </source>
</evidence>
<feature type="region of interest" description="Disordered" evidence="30">
    <location>
        <begin position="3557"/>
        <end position="3603"/>
    </location>
</feature>
<dbReference type="Pfam" id="PF15901">
    <property type="entry name" value="Sortilin_C"/>
    <property type="match status" value="1"/>
</dbReference>
<dbReference type="InterPro" id="IPR006581">
    <property type="entry name" value="VPS10"/>
</dbReference>
<evidence type="ECO:0000256" key="21">
    <source>
        <dbReference type="ARBA" id="ARBA00023136"/>
    </source>
</evidence>
<dbReference type="Proteomes" id="UP000075809">
    <property type="component" value="Unassembled WGS sequence"/>
</dbReference>
<evidence type="ECO:0000256" key="27">
    <source>
        <dbReference type="ARBA" id="ARBA00032450"/>
    </source>
</evidence>
<dbReference type="SMART" id="SM00181">
    <property type="entry name" value="EGF"/>
    <property type="match status" value="3"/>
</dbReference>
<keyword evidence="21 31" id="KW-0472">Membrane</keyword>
<dbReference type="Gene3D" id="2.120.10.30">
    <property type="entry name" value="TolB, C-terminal domain"/>
    <property type="match status" value="1"/>
</dbReference>
<dbReference type="GO" id="GO:0005886">
    <property type="term" value="C:plasma membrane"/>
    <property type="evidence" value="ECO:0007669"/>
    <property type="project" value="UniProtKB-SubCell"/>
</dbReference>
<dbReference type="SUPFAM" id="SSF110296">
    <property type="entry name" value="Oligoxyloglucan reducing end-specific cellobiohydrolase"/>
    <property type="match status" value="1"/>
</dbReference>
<dbReference type="Pfam" id="PF15902">
    <property type="entry name" value="Sortilin-Vps10"/>
    <property type="match status" value="1"/>
</dbReference>
<keyword evidence="13" id="KW-0254">Endocytosis</keyword>